<evidence type="ECO:0000313" key="1">
    <source>
        <dbReference type="EMBL" id="GAH77700.1"/>
    </source>
</evidence>
<sequence length="75" mass="8741">MNYFNEKFGGTDFLYVYTEANNVKNPYVLRQMKKIGDYSRQFDTFGEPSSITDFLTQLNDAMENKNIIPASEQKI</sequence>
<dbReference type="EMBL" id="BARU01041749">
    <property type="protein sequence ID" value="GAH77700.1"/>
    <property type="molecule type" value="Genomic_DNA"/>
</dbReference>
<feature type="non-terminal residue" evidence="1">
    <location>
        <position position="75"/>
    </location>
</feature>
<name>X1J864_9ZZZZ</name>
<protein>
    <submittedName>
        <fullName evidence="1">Uncharacterized protein</fullName>
    </submittedName>
</protein>
<dbReference type="AlphaFoldDB" id="X1J864"/>
<comment type="caution">
    <text evidence="1">The sequence shown here is derived from an EMBL/GenBank/DDBJ whole genome shotgun (WGS) entry which is preliminary data.</text>
</comment>
<gene>
    <name evidence="1" type="ORF">S03H2_64296</name>
</gene>
<accession>X1J864</accession>
<organism evidence="1">
    <name type="scientific">marine sediment metagenome</name>
    <dbReference type="NCBI Taxonomy" id="412755"/>
    <lineage>
        <taxon>unclassified sequences</taxon>
        <taxon>metagenomes</taxon>
        <taxon>ecological metagenomes</taxon>
    </lineage>
</organism>
<proteinExistence type="predicted"/>
<reference evidence="1" key="1">
    <citation type="journal article" date="2014" name="Front. Microbiol.">
        <title>High frequency of phylogenetically diverse reductive dehalogenase-homologous genes in deep subseafloor sedimentary metagenomes.</title>
        <authorList>
            <person name="Kawai M."/>
            <person name="Futagami T."/>
            <person name="Toyoda A."/>
            <person name="Takaki Y."/>
            <person name="Nishi S."/>
            <person name="Hori S."/>
            <person name="Arai W."/>
            <person name="Tsubouchi T."/>
            <person name="Morono Y."/>
            <person name="Uchiyama I."/>
            <person name="Ito T."/>
            <person name="Fujiyama A."/>
            <person name="Inagaki F."/>
            <person name="Takami H."/>
        </authorList>
    </citation>
    <scope>NUCLEOTIDE SEQUENCE</scope>
    <source>
        <strain evidence="1">Expedition CK06-06</strain>
    </source>
</reference>